<dbReference type="Gene3D" id="2.40.50.40">
    <property type="match status" value="1"/>
</dbReference>
<dbReference type="Proteomes" id="UP000515145">
    <property type="component" value="Chromosome 18"/>
</dbReference>
<sequence>MMLLFIVGQLLLRALLLQSIEDNEEWKTHMTQRAGGSERFGEFCLHLPDDSQWTSSKPDIPMTTQQLTPPEEPIMRHIPFQLASGREPESTTESDLIEEIQVITTDGIHSGCKCNKENMKKPTDTSRIQSLTKRYPTDTCSSTEYIETLADGREVCVKLFSFLEWFRMFLSPMPASDRSGAELVLTSPSLCNFCGQFTALDDVDLIDVKSLEVEKPSDHCPDLVRMNMKNGAVLCSDLSDLEIVVKNLEVFLQRTDASPPKNKMSRCHCRKKRPKSFTFTKLKIYIPSEVCLPAQFVEAVMDEEEVCMTVPDLLELLEYLDPGSQAVLDYEATITFVSCIGCIPRDLSDLKDARSLTINKPHPSCLVVLLFTLADNTIACVDSNHPSYSDLLKSL</sequence>
<gene>
    <name evidence="3 4" type="primary">LOC114450712</name>
</gene>
<keyword evidence="2" id="KW-1185">Reference proteome</keyword>
<dbReference type="AlphaFoldDB" id="A0A6P7K6C5"/>
<keyword evidence="1" id="KW-0732">Signal</keyword>
<reference evidence="3 4" key="1">
    <citation type="submission" date="2025-04" db="UniProtKB">
        <authorList>
            <consortium name="RefSeq"/>
        </authorList>
    </citation>
    <scope>IDENTIFICATION</scope>
</reference>
<dbReference type="GO" id="GO:0005576">
    <property type="term" value="C:extracellular region"/>
    <property type="evidence" value="ECO:0007669"/>
    <property type="project" value="InterPro"/>
</dbReference>
<dbReference type="SUPFAM" id="SSF54117">
    <property type="entry name" value="Interleukin 8-like chemokines"/>
    <property type="match status" value="1"/>
</dbReference>
<accession>A0A6P7K6C5</accession>
<name>A0A6P7K6C5_9TELE</name>
<dbReference type="GO" id="GO:0006955">
    <property type="term" value="P:immune response"/>
    <property type="evidence" value="ECO:0007669"/>
    <property type="project" value="InterPro"/>
</dbReference>
<dbReference type="GO" id="GO:0008009">
    <property type="term" value="F:chemokine activity"/>
    <property type="evidence" value="ECO:0007669"/>
    <property type="project" value="InterPro"/>
</dbReference>
<evidence type="ECO:0000313" key="2">
    <source>
        <dbReference type="Proteomes" id="UP000515145"/>
    </source>
</evidence>
<dbReference type="RefSeq" id="XP_028284828.1">
    <property type="nucleotide sequence ID" value="XM_028429027.1"/>
</dbReference>
<dbReference type="InterPro" id="IPR036048">
    <property type="entry name" value="Interleukin_8-like_sf"/>
</dbReference>
<evidence type="ECO:0000313" key="4">
    <source>
        <dbReference type="RefSeq" id="XP_028284829.1"/>
    </source>
</evidence>
<dbReference type="OrthoDB" id="8946629at2759"/>
<evidence type="ECO:0000256" key="1">
    <source>
        <dbReference type="SAM" id="SignalP"/>
    </source>
</evidence>
<protein>
    <submittedName>
        <fullName evidence="3 4">Uncharacterized protein LOC114450712</fullName>
    </submittedName>
</protein>
<organism evidence="2 4">
    <name type="scientific">Parambassis ranga</name>
    <name type="common">Indian glassy fish</name>
    <dbReference type="NCBI Taxonomy" id="210632"/>
    <lineage>
        <taxon>Eukaryota</taxon>
        <taxon>Metazoa</taxon>
        <taxon>Chordata</taxon>
        <taxon>Craniata</taxon>
        <taxon>Vertebrata</taxon>
        <taxon>Euteleostomi</taxon>
        <taxon>Actinopterygii</taxon>
        <taxon>Neopterygii</taxon>
        <taxon>Teleostei</taxon>
        <taxon>Neoteleostei</taxon>
        <taxon>Acanthomorphata</taxon>
        <taxon>Ovalentaria</taxon>
        <taxon>Ambassidae</taxon>
        <taxon>Parambassis</taxon>
    </lineage>
</organism>
<evidence type="ECO:0000313" key="3">
    <source>
        <dbReference type="RefSeq" id="XP_028284828.1"/>
    </source>
</evidence>
<proteinExistence type="predicted"/>
<dbReference type="GeneID" id="114450712"/>
<feature type="signal peptide" evidence="1">
    <location>
        <begin position="1"/>
        <end position="19"/>
    </location>
</feature>
<dbReference type="RefSeq" id="XP_028284829.1">
    <property type="nucleotide sequence ID" value="XM_028429028.1"/>
</dbReference>
<feature type="chain" id="PRO_5044651407" evidence="1">
    <location>
        <begin position="20"/>
        <end position="395"/>
    </location>
</feature>